<comment type="caution">
    <text evidence="2">The sequence shown here is derived from an EMBL/GenBank/DDBJ whole genome shotgun (WGS) entry which is preliminary data.</text>
</comment>
<evidence type="ECO:0000313" key="3">
    <source>
        <dbReference type="Proteomes" id="UP000585474"/>
    </source>
</evidence>
<gene>
    <name evidence="2" type="ORF">Acr_23g0009610</name>
</gene>
<name>A0A7J0GP32_9ERIC</name>
<sequence>MGAALCGFGQMSPKRLPKQGPVDQNTGLKASLMEFLRPKCLWREKKKKMTNLHHQEKQQKLLKDTSFLTLEEWLLASPGPNNGYTNRGDFCAFKQSSKRVHPSLPKEEEEEESGGLF</sequence>
<proteinExistence type="predicted"/>
<keyword evidence="3" id="KW-1185">Reference proteome</keyword>
<evidence type="ECO:0000313" key="2">
    <source>
        <dbReference type="EMBL" id="GFZ12576.1"/>
    </source>
</evidence>
<accession>A0A7J0GP32</accession>
<dbReference type="Proteomes" id="UP000585474">
    <property type="component" value="Unassembled WGS sequence"/>
</dbReference>
<feature type="compositionally biased region" description="Acidic residues" evidence="1">
    <location>
        <begin position="107"/>
        <end position="117"/>
    </location>
</feature>
<dbReference type="OrthoDB" id="1671024at2759"/>
<dbReference type="AlphaFoldDB" id="A0A7J0GP32"/>
<organism evidence="2 3">
    <name type="scientific">Actinidia rufa</name>
    <dbReference type="NCBI Taxonomy" id="165716"/>
    <lineage>
        <taxon>Eukaryota</taxon>
        <taxon>Viridiplantae</taxon>
        <taxon>Streptophyta</taxon>
        <taxon>Embryophyta</taxon>
        <taxon>Tracheophyta</taxon>
        <taxon>Spermatophyta</taxon>
        <taxon>Magnoliopsida</taxon>
        <taxon>eudicotyledons</taxon>
        <taxon>Gunneridae</taxon>
        <taxon>Pentapetalae</taxon>
        <taxon>asterids</taxon>
        <taxon>Ericales</taxon>
        <taxon>Actinidiaceae</taxon>
        <taxon>Actinidia</taxon>
    </lineage>
</organism>
<evidence type="ECO:0000256" key="1">
    <source>
        <dbReference type="SAM" id="MobiDB-lite"/>
    </source>
</evidence>
<feature type="region of interest" description="Disordered" evidence="1">
    <location>
        <begin position="1"/>
        <end position="24"/>
    </location>
</feature>
<reference evidence="2 3" key="1">
    <citation type="submission" date="2019-07" db="EMBL/GenBank/DDBJ databases">
        <title>De Novo Assembly of kiwifruit Actinidia rufa.</title>
        <authorList>
            <person name="Sugita-Konishi S."/>
            <person name="Sato K."/>
            <person name="Mori E."/>
            <person name="Abe Y."/>
            <person name="Kisaki G."/>
            <person name="Hamano K."/>
            <person name="Suezawa K."/>
            <person name="Otani M."/>
            <person name="Fukuda T."/>
            <person name="Manabe T."/>
            <person name="Gomi K."/>
            <person name="Tabuchi M."/>
            <person name="Akimitsu K."/>
            <person name="Kataoka I."/>
        </authorList>
    </citation>
    <scope>NUCLEOTIDE SEQUENCE [LARGE SCALE GENOMIC DNA]</scope>
    <source>
        <strain evidence="3">cv. Fuchu</strain>
    </source>
</reference>
<protein>
    <submittedName>
        <fullName evidence="2">Uncharacterized protein</fullName>
    </submittedName>
</protein>
<feature type="region of interest" description="Disordered" evidence="1">
    <location>
        <begin position="97"/>
        <end position="117"/>
    </location>
</feature>
<dbReference type="EMBL" id="BJWL01000023">
    <property type="protein sequence ID" value="GFZ12576.1"/>
    <property type="molecule type" value="Genomic_DNA"/>
</dbReference>